<dbReference type="EMBL" id="PRLP01000143">
    <property type="protein sequence ID" value="PPC74496.1"/>
    <property type="molecule type" value="Genomic_DNA"/>
</dbReference>
<reference evidence="4 5" key="1">
    <citation type="submission" date="2018-02" db="EMBL/GenBank/DDBJ databases">
        <title>novel marine gammaproteobacteria from coastal saline agro ecosystem.</title>
        <authorList>
            <person name="Krishnan R."/>
            <person name="Ramesh Kumar N."/>
        </authorList>
    </citation>
    <scope>NUCLEOTIDE SEQUENCE [LARGE SCALE GENOMIC DNA]</scope>
    <source>
        <strain evidence="4 5">228</strain>
    </source>
</reference>
<accession>A0A2S5KJF6</accession>
<dbReference type="GO" id="GO:0006355">
    <property type="term" value="P:regulation of DNA-templated transcription"/>
    <property type="evidence" value="ECO:0007669"/>
    <property type="project" value="InterPro"/>
</dbReference>
<dbReference type="Proteomes" id="UP000238196">
    <property type="component" value="Unassembled WGS sequence"/>
</dbReference>
<evidence type="ECO:0000256" key="1">
    <source>
        <dbReference type="ARBA" id="ARBA00023125"/>
    </source>
</evidence>
<dbReference type="OrthoDB" id="9802426at2"/>
<dbReference type="InterPro" id="IPR001867">
    <property type="entry name" value="OmpR/PhoB-type_DNA-bd"/>
</dbReference>
<dbReference type="GO" id="GO:0000160">
    <property type="term" value="P:phosphorelay signal transduction system"/>
    <property type="evidence" value="ECO:0007669"/>
    <property type="project" value="InterPro"/>
</dbReference>
<sequence length="223" mass="24296">MKLLIGENHSCFDMYTLQGLMAAGMCIVRASSGVGLMQKLQRDRFDVVVLESGDLGGMTSRDVFLGVRSAGMQVPVLFLYNAAQRPPLPAPVPGTDQLCCPISLSVLLSHLQALEEGLPTLAADLHFRLADLDVDLDRHCASRAGCPLSLTEQEFRLLALLIRHQGRPVSLAAIGLALQDTSPDSAPERLELAIRQLREKVDEAHKVHLIHSTPDRGYVLEVS</sequence>
<feature type="DNA-binding region" description="OmpR/PhoB-type" evidence="2">
    <location>
        <begin position="124"/>
        <end position="222"/>
    </location>
</feature>
<dbReference type="CDD" id="cd00383">
    <property type="entry name" value="trans_reg_C"/>
    <property type="match status" value="1"/>
</dbReference>
<evidence type="ECO:0000313" key="5">
    <source>
        <dbReference type="Proteomes" id="UP000238196"/>
    </source>
</evidence>
<dbReference type="GO" id="GO:0003677">
    <property type="term" value="F:DNA binding"/>
    <property type="evidence" value="ECO:0007669"/>
    <property type="project" value="UniProtKB-UniRule"/>
</dbReference>
<dbReference type="SUPFAM" id="SSF52172">
    <property type="entry name" value="CheY-like"/>
    <property type="match status" value="1"/>
</dbReference>
<dbReference type="PROSITE" id="PS51755">
    <property type="entry name" value="OMPR_PHOB"/>
    <property type="match status" value="1"/>
</dbReference>
<dbReference type="SUPFAM" id="SSF46894">
    <property type="entry name" value="C-terminal effector domain of the bipartite response regulators"/>
    <property type="match status" value="1"/>
</dbReference>
<organism evidence="4 5">
    <name type="scientific">Proteobacteria bacterium 228</name>
    <dbReference type="NCBI Taxonomy" id="2083153"/>
    <lineage>
        <taxon>Bacteria</taxon>
        <taxon>Pseudomonadati</taxon>
        <taxon>Pseudomonadota</taxon>
    </lineage>
</organism>
<dbReference type="Gene3D" id="1.10.10.10">
    <property type="entry name" value="Winged helix-like DNA-binding domain superfamily/Winged helix DNA-binding domain"/>
    <property type="match status" value="1"/>
</dbReference>
<dbReference type="InterPro" id="IPR036388">
    <property type="entry name" value="WH-like_DNA-bd_sf"/>
</dbReference>
<evidence type="ECO:0000259" key="3">
    <source>
        <dbReference type="PROSITE" id="PS51755"/>
    </source>
</evidence>
<name>A0A2S5KJF6_9PROT</name>
<dbReference type="SMART" id="SM00862">
    <property type="entry name" value="Trans_reg_C"/>
    <property type="match status" value="1"/>
</dbReference>
<dbReference type="Pfam" id="PF00486">
    <property type="entry name" value="Trans_reg_C"/>
    <property type="match status" value="1"/>
</dbReference>
<evidence type="ECO:0000256" key="2">
    <source>
        <dbReference type="PROSITE-ProRule" id="PRU01091"/>
    </source>
</evidence>
<dbReference type="InterPro" id="IPR011006">
    <property type="entry name" value="CheY-like_superfamily"/>
</dbReference>
<dbReference type="InterPro" id="IPR016032">
    <property type="entry name" value="Sig_transdc_resp-reg_C-effctor"/>
</dbReference>
<gene>
    <name evidence="4" type="ORF">C4K68_24520</name>
</gene>
<protein>
    <recommendedName>
        <fullName evidence="3">OmpR/PhoB-type domain-containing protein</fullName>
    </recommendedName>
</protein>
<proteinExistence type="predicted"/>
<feature type="domain" description="OmpR/PhoB-type" evidence="3">
    <location>
        <begin position="124"/>
        <end position="222"/>
    </location>
</feature>
<dbReference type="AlphaFoldDB" id="A0A2S5KJF6"/>
<keyword evidence="1 2" id="KW-0238">DNA-binding</keyword>
<comment type="caution">
    <text evidence="4">The sequence shown here is derived from an EMBL/GenBank/DDBJ whole genome shotgun (WGS) entry which is preliminary data.</text>
</comment>
<evidence type="ECO:0000313" key="4">
    <source>
        <dbReference type="EMBL" id="PPC74496.1"/>
    </source>
</evidence>